<dbReference type="EMBL" id="CP027116">
    <property type="protein sequence ID" value="AVM23686.1"/>
    <property type="molecule type" value="Genomic_DNA"/>
</dbReference>
<accession>A0AAD0MM85</accession>
<protein>
    <recommendedName>
        <fullName evidence="4">Lipoprotein</fullName>
    </recommendedName>
</protein>
<proteinExistence type="predicted"/>
<feature type="chain" id="PRO_5041914058" description="Lipoprotein" evidence="1">
    <location>
        <begin position="20"/>
        <end position="135"/>
    </location>
</feature>
<dbReference type="Proteomes" id="UP000264960">
    <property type="component" value="Chromosome"/>
</dbReference>
<evidence type="ECO:0000313" key="3">
    <source>
        <dbReference type="Proteomes" id="UP000264960"/>
    </source>
</evidence>
<organism evidence="2 3">
    <name type="scientific">Bacillus pumilus</name>
    <name type="common">Bacillus mesentericus</name>
    <dbReference type="NCBI Taxonomy" id="1408"/>
    <lineage>
        <taxon>Bacteria</taxon>
        <taxon>Bacillati</taxon>
        <taxon>Bacillota</taxon>
        <taxon>Bacilli</taxon>
        <taxon>Bacillales</taxon>
        <taxon>Bacillaceae</taxon>
        <taxon>Bacillus</taxon>
    </lineage>
</organism>
<dbReference type="AlphaFoldDB" id="A0AAD0MM85"/>
<feature type="signal peptide" evidence="1">
    <location>
        <begin position="1"/>
        <end position="19"/>
    </location>
</feature>
<name>A0AAD0MM85_BACPU</name>
<evidence type="ECO:0008006" key="4">
    <source>
        <dbReference type="Google" id="ProtNLM"/>
    </source>
</evidence>
<dbReference type="PROSITE" id="PS51257">
    <property type="entry name" value="PROKAR_LIPOPROTEIN"/>
    <property type="match status" value="1"/>
</dbReference>
<gene>
    <name evidence="2" type="ORF">C5695_07530</name>
</gene>
<keyword evidence="1" id="KW-0732">Signal</keyword>
<sequence>MKWMLSICALLFLITGCQSQHGEKQVMKQDPAVPVMQKAQSEMKQQGFLIYKVQGSSVYIESTLQDVHLEPSRLKKDEKTGYFTVYVDGKRARNEYTAAFVVKHLSKGKHKMTVVLNSRHPEYKQKRETWDVFIT</sequence>
<evidence type="ECO:0000256" key="1">
    <source>
        <dbReference type="SAM" id="SignalP"/>
    </source>
</evidence>
<evidence type="ECO:0000313" key="2">
    <source>
        <dbReference type="EMBL" id="AVM23686.1"/>
    </source>
</evidence>
<reference evidence="2 3" key="1">
    <citation type="submission" date="2018-02" db="EMBL/GenBank/DDBJ databases">
        <title>The complete genome of two Bacillus pumilus strains from Cuatro Cienegas, Coahuila, Mexico.</title>
        <authorList>
            <person name="Zarza E."/>
            <person name="Alcaraz L.D."/>
            <person name="Aguilar-Salinas B."/>
            <person name="Islas A."/>
            <person name="Olmedo-Alvarez G."/>
        </authorList>
    </citation>
    <scope>NUCLEOTIDE SEQUENCE [LARGE SCALE GENOMIC DNA]</scope>
    <source>
        <strain evidence="2 3">145</strain>
    </source>
</reference>